<dbReference type="Pfam" id="PF01638">
    <property type="entry name" value="HxlR"/>
    <property type="match status" value="1"/>
</dbReference>
<dbReference type="PROSITE" id="PS51118">
    <property type="entry name" value="HTH_HXLR"/>
    <property type="match status" value="1"/>
</dbReference>
<evidence type="ECO:0000256" key="4">
    <source>
        <dbReference type="SAM" id="MobiDB-lite"/>
    </source>
</evidence>
<feature type="compositionally biased region" description="Basic residues" evidence="4">
    <location>
        <begin position="14"/>
        <end position="24"/>
    </location>
</feature>
<evidence type="ECO:0000313" key="7">
    <source>
        <dbReference type="Proteomes" id="UP000321577"/>
    </source>
</evidence>
<keyword evidence="2" id="KW-0238">DNA-binding</keyword>
<feature type="domain" description="HTH hxlR-type" evidence="5">
    <location>
        <begin position="36"/>
        <end position="134"/>
    </location>
</feature>
<keyword evidence="1" id="KW-0805">Transcription regulation</keyword>
<keyword evidence="3" id="KW-0804">Transcription</keyword>
<name>A0A512M962_9BACT</name>
<dbReference type="SUPFAM" id="SSF46785">
    <property type="entry name" value="Winged helix' DNA-binding domain"/>
    <property type="match status" value="1"/>
</dbReference>
<dbReference type="RefSeq" id="WP_218032956.1">
    <property type="nucleotide sequence ID" value="NZ_BKAG01000013.1"/>
</dbReference>
<reference evidence="6 7" key="1">
    <citation type="submission" date="2019-07" db="EMBL/GenBank/DDBJ databases">
        <title>Whole genome shotgun sequence of Brevifollis gellanilyticus NBRC 108608.</title>
        <authorList>
            <person name="Hosoyama A."/>
            <person name="Uohara A."/>
            <person name="Ohji S."/>
            <person name="Ichikawa N."/>
        </authorList>
    </citation>
    <scope>NUCLEOTIDE SEQUENCE [LARGE SCALE GENOMIC DNA]</scope>
    <source>
        <strain evidence="6 7">NBRC 108608</strain>
    </source>
</reference>
<dbReference type="Gene3D" id="1.10.10.10">
    <property type="entry name" value="Winged helix-like DNA-binding domain superfamily/Winged helix DNA-binding domain"/>
    <property type="match status" value="1"/>
</dbReference>
<evidence type="ECO:0000256" key="2">
    <source>
        <dbReference type="ARBA" id="ARBA00023125"/>
    </source>
</evidence>
<evidence type="ECO:0000256" key="1">
    <source>
        <dbReference type="ARBA" id="ARBA00023015"/>
    </source>
</evidence>
<sequence>MQAFLKDHVTMPAAKKRPTPRSRAKTPPPPSRRSPCPVACALDLFGDRWTLLVIRDLMLGRTRFKDFTASPESIPTNILSDRLGRLMESGIIHQIPAADGTKRLAYTLTEKGTSLKPILKSIRDWGLTWEPGTQVMQANPANH</sequence>
<dbReference type="AlphaFoldDB" id="A0A512M962"/>
<dbReference type="EMBL" id="BKAG01000013">
    <property type="protein sequence ID" value="GEP42891.1"/>
    <property type="molecule type" value="Genomic_DNA"/>
</dbReference>
<dbReference type="InterPro" id="IPR002577">
    <property type="entry name" value="HTH_HxlR"/>
</dbReference>
<dbReference type="Proteomes" id="UP000321577">
    <property type="component" value="Unassembled WGS sequence"/>
</dbReference>
<dbReference type="GO" id="GO:0003677">
    <property type="term" value="F:DNA binding"/>
    <property type="evidence" value="ECO:0007669"/>
    <property type="project" value="UniProtKB-KW"/>
</dbReference>
<evidence type="ECO:0000313" key="6">
    <source>
        <dbReference type="EMBL" id="GEP42891.1"/>
    </source>
</evidence>
<organism evidence="6 7">
    <name type="scientific">Brevifollis gellanilyticus</name>
    <dbReference type="NCBI Taxonomy" id="748831"/>
    <lineage>
        <taxon>Bacteria</taxon>
        <taxon>Pseudomonadati</taxon>
        <taxon>Verrucomicrobiota</taxon>
        <taxon>Verrucomicrobiia</taxon>
        <taxon>Verrucomicrobiales</taxon>
        <taxon>Verrucomicrobiaceae</taxon>
    </lineage>
</organism>
<protein>
    <submittedName>
        <fullName evidence="6">Transcriptional regulator</fullName>
    </submittedName>
</protein>
<accession>A0A512M962</accession>
<evidence type="ECO:0000256" key="3">
    <source>
        <dbReference type="ARBA" id="ARBA00023163"/>
    </source>
</evidence>
<dbReference type="InterPro" id="IPR036388">
    <property type="entry name" value="WH-like_DNA-bd_sf"/>
</dbReference>
<dbReference type="PANTHER" id="PTHR33204">
    <property type="entry name" value="TRANSCRIPTIONAL REGULATOR, MARR FAMILY"/>
    <property type="match status" value="1"/>
</dbReference>
<proteinExistence type="predicted"/>
<dbReference type="PANTHER" id="PTHR33204:SF37">
    <property type="entry name" value="HTH-TYPE TRANSCRIPTIONAL REGULATOR YODB"/>
    <property type="match status" value="1"/>
</dbReference>
<gene>
    <name evidence="6" type="ORF">BGE01nite_21820</name>
</gene>
<evidence type="ECO:0000259" key="5">
    <source>
        <dbReference type="PROSITE" id="PS51118"/>
    </source>
</evidence>
<keyword evidence="7" id="KW-1185">Reference proteome</keyword>
<comment type="caution">
    <text evidence="6">The sequence shown here is derived from an EMBL/GenBank/DDBJ whole genome shotgun (WGS) entry which is preliminary data.</text>
</comment>
<dbReference type="InterPro" id="IPR036390">
    <property type="entry name" value="WH_DNA-bd_sf"/>
</dbReference>
<feature type="region of interest" description="Disordered" evidence="4">
    <location>
        <begin position="1"/>
        <end position="36"/>
    </location>
</feature>